<sequence>MTTWTVDPQITAFLEHPDTIDFITLQSEVLMGGLVGNPNVFFTQTLLGRYIVGYTNRQNISLIIQTMGASFINSFPYVVGLLDIRTLEESGIIQVQQNPYLDLKGRGVLVGFVDTGIDYTQNTFIYEDGTSKIQYIFDQTGSGNTPEGFYLGTEYNNQQINDALRAENPYDIVPQQDTVGHGTFLASLAAGRADGQGFLGAAPDAELIVVKLRPARPYFREYYLVPPEQENAYESSAVMVGIEYILTKARELNRPVVICIGVGTNLGGHDGFSLFEQYISEVAGLRGVCVCSAAGNENQEGHHMENTLTATGEQQNIDIRVGDNAGNIYVSIWSSASDRISVAVRSPTGELVGFLPARSGAVLDSRLVLEQAGVSIAYYFPVEGSGSQLSTVRIFNATPGIWTIIVRGDIVLNGNYHAWLPITGFVSPTVEFLTPSPYTTVVVPATSFGIITCGAYNSASDSLFIHSSWGPSRLPLLTMDLVAPGVNVGGIYPTGPGTMSGTSVANATAAGACALLLQWGIVDGNDVAMSSFQARAYLIRGCVRNENITYPNPQWGYGRLNLLQTFYLMRQV</sequence>
<keyword evidence="2" id="KW-1185">Reference proteome</keyword>
<reference evidence="1" key="1">
    <citation type="submission" date="2019-08" db="EMBL/GenBank/DDBJ databases">
        <title>Genome sequence of Clostridiales bacterium MT110.</title>
        <authorList>
            <person name="Cao J."/>
        </authorList>
    </citation>
    <scope>NUCLEOTIDE SEQUENCE</scope>
    <source>
        <strain evidence="1">MT110</strain>
    </source>
</reference>
<proteinExistence type="predicted"/>
<evidence type="ECO:0000313" key="2">
    <source>
        <dbReference type="Proteomes" id="UP000594014"/>
    </source>
</evidence>
<organism evidence="1 2">
    <name type="scientific">Anoxybacterium hadale</name>
    <dbReference type="NCBI Taxonomy" id="3408580"/>
    <lineage>
        <taxon>Bacteria</taxon>
        <taxon>Bacillati</taxon>
        <taxon>Bacillota</taxon>
        <taxon>Clostridia</taxon>
        <taxon>Peptostreptococcales</taxon>
        <taxon>Anaerovoracaceae</taxon>
        <taxon>Anoxybacterium</taxon>
    </lineage>
</organism>
<dbReference type="EMBL" id="CP042469">
    <property type="protein sequence ID" value="QOX64965.1"/>
    <property type="molecule type" value="Genomic_DNA"/>
</dbReference>
<name>A0ACD1AFN2_9FIRM</name>
<accession>A0ACD1AFN2</accession>
<dbReference type="Proteomes" id="UP000594014">
    <property type="component" value="Chromosome"/>
</dbReference>
<gene>
    <name evidence="1" type="ORF">FRZ06_17230</name>
</gene>
<evidence type="ECO:0000313" key="1">
    <source>
        <dbReference type="EMBL" id="QOX64965.1"/>
    </source>
</evidence>
<protein>
    <submittedName>
        <fullName evidence="1">S8 family peptidase</fullName>
    </submittedName>
</protein>